<keyword evidence="1" id="KW-0808">Transferase</keyword>
<dbReference type="GO" id="GO:0004312">
    <property type="term" value="F:fatty acid synthase activity"/>
    <property type="evidence" value="ECO:0007669"/>
    <property type="project" value="TreeGrafter"/>
</dbReference>
<dbReference type="SUPFAM" id="SSF52151">
    <property type="entry name" value="FabD/lysophospholipase-like"/>
    <property type="match status" value="1"/>
</dbReference>
<dbReference type="InterPro" id="IPR050091">
    <property type="entry name" value="PKS_NRPS_Biosynth_Enz"/>
</dbReference>
<gene>
    <name evidence="3" type="ORF">SVIO_088420</name>
</gene>
<dbReference type="Gene3D" id="3.40.366.10">
    <property type="entry name" value="Malonyl-Coenzyme A Acyl Carrier Protein, domain 2"/>
    <property type="match status" value="1"/>
</dbReference>
<dbReference type="InterPro" id="IPR001227">
    <property type="entry name" value="Ac_transferase_dom_sf"/>
</dbReference>
<dbReference type="AlphaFoldDB" id="A0A4D4LJZ5"/>
<dbReference type="PANTHER" id="PTHR43775:SF51">
    <property type="entry name" value="INACTIVE PHENOLPHTHIOCEROL SYNTHESIS POLYKETIDE SYNTHASE TYPE I PKS1-RELATED"/>
    <property type="match status" value="1"/>
</dbReference>
<accession>A0A4D4LJZ5</accession>
<dbReference type="EMBL" id="BJHW01000002">
    <property type="protein sequence ID" value="GDY58219.1"/>
    <property type="molecule type" value="Genomic_DNA"/>
</dbReference>
<dbReference type="InterPro" id="IPR016035">
    <property type="entry name" value="Acyl_Trfase/lysoPLipase"/>
</dbReference>
<evidence type="ECO:0000313" key="4">
    <source>
        <dbReference type="Proteomes" id="UP000301309"/>
    </source>
</evidence>
<evidence type="ECO:0000256" key="1">
    <source>
        <dbReference type="ARBA" id="ARBA00022679"/>
    </source>
</evidence>
<proteinExistence type="predicted"/>
<dbReference type="GO" id="GO:0006633">
    <property type="term" value="P:fatty acid biosynthetic process"/>
    <property type="evidence" value="ECO:0007669"/>
    <property type="project" value="TreeGrafter"/>
</dbReference>
<reference evidence="3 4" key="1">
    <citation type="journal article" date="2020" name="Int. J. Syst. Evol. Microbiol.">
        <title>Reclassification of Streptomyces castelarensis and Streptomyces sporoclivatus as later heterotypic synonyms of Streptomyces antimycoticus.</title>
        <authorList>
            <person name="Komaki H."/>
            <person name="Tamura T."/>
        </authorList>
    </citation>
    <scope>NUCLEOTIDE SEQUENCE [LARGE SCALE GENOMIC DNA]</scope>
    <source>
        <strain evidence="3 4">NBRC 13459</strain>
    </source>
</reference>
<dbReference type="PANTHER" id="PTHR43775">
    <property type="entry name" value="FATTY ACID SYNTHASE"/>
    <property type="match status" value="1"/>
</dbReference>
<protein>
    <recommendedName>
        <fullName evidence="5">Malonyl-CoA:ACP transacylase (MAT) domain-containing protein</fullName>
    </recommendedName>
</protein>
<evidence type="ECO:0000313" key="3">
    <source>
        <dbReference type="EMBL" id="GDY58219.1"/>
    </source>
</evidence>
<sequence length="188" mass="19566">MEEASGVEVVASAGGGVTPWVVSGRSAGALAAQAGRLLEYVRSAQADGGGVDAVGVGRALVGSRAVFEHRAVVLGSDVEELEAGLKGLTEGDTTSSVIAGRARSGGRVAVLFSGQGSQRAGMGRELYDAFPAFASAFDEVCARFDVLLERPLREVVFADAVSGEGGGCWIGRCLRRRGCLRWRWRCFG</sequence>
<comment type="caution">
    <text evidence="3">The sequence shown here is derived from an EMBL/GenBank/DDBJ whole genome shotgun (WGS) entry which is preliminary data.</text>
</comment>
<dbReference type="Proteomes" id="UP000301309">
    <property type="component" value="Unassembled WGS sequence"/>
</dbReference>
<name>A0A4D4LJZ5_STRVO</name>
<organism evidence="3 4">
    <name type="scientific">Streptomyces violaceusniger</name>
    <dbReference type="NCBI Taxonomy" id="68280"/>
    <lineage>
        <taxon>Bacteria</taxon>
        <taxon>Bacillati</taxon>
        <taxon>Actinomycetota</taxon>
        <taxon>Actinomycetes</taxon>
        <taxon>Kitasatosporales</taxon>
        <taxon>Streptomycetaceae</taxon>
        <taxon>Streptomyces</taxon>
        <taxon>Streptomyces violaceusniger group</taxon>
    </lineage>
</organism>
<evidence type="ECO:0008006" key="5">
    <source>
        <dbReference type="Google" id="ProtNLM"/>
    </source>
</evidence>
<evidence type="ECO:0000256" key="2">
    <source>
        <dbReference type="ARBA" id="ARBA00023268"/>
    </source>
</evidence>
<keyword evidence="2" id="KW-0511">Multifunctional enzyme</keyword>
<keyword evidence="4" id="KW-1185">Reference proteome</keyword>